<protein>
    <submittedName>
        <fullName evidence="2">Uncharacterized protein</fullName>
    </submittedName>
</protein>
<name>A0AAN8C7I0_9TELE</name>
<evidence type="ECO:0000313" key="2">
    <source>
        <dbReference type="EMBL" id="KAK5898615.1"/>
    </source>
</evidence>
<evidence type="ECO:0000313" key="3">
    <source>
        <dbReference type="Proteomes" id="UP001335648"/>
    </source>
</evidence>
<sequence>MTFTGISVPPDPPLSSRSVDPHFHPALPPTSIPPRPGAATDDTAPPIQLEPIYPRTDIPKQSDQPVDPNTRPPPCSSSCHHNYTTLTGRFIL</sequence>
<dbReference type="AlphaFoldDB" id="A0AAN8C7I0"/>
<feature type="compositionally biased region" description="Pro residues" evidence="1">
    <location>
        <begin position="26"/>
        <end position="36"/>
    </location>
</feature>
<gene>
    <name evidence="2" type="ORF">CesoFtcFv8_008172</name>
</gene>
<dbReference type="EMBL" id="JAULUE010002052">
    <property type="protein sequence ID" value="KAK5898615.1"/>
    <property type="molecule type" value="Genomic_DNA"/>
</dbReference>
<feature type="region of interest" description="Disordered" evidence="1">
    <location>
        <begin position="1"/>
        <end position="79"/>
    </location>
</feature>
<dbReference type="Proteomes" id="UP001335648">
    <property type="component" value="Unassembled WGS sequence"/>
</dbReference>
<proteinExistence type="predicted"/>
<reference evidence="2 3" key="1">
    <citation type="journal article" date="2023" name="Mol. Biol. Evol.">
        <title>Genomics of Secondarily Temperate Adaptation in the Only Non-Antarctic Icefish.</title>
        <authorList>
            <person name="Rivera-Colon A.G."/>
            <person name="Rayamajhi N."/>
            <person name="Minhas B.F."/>
            <person name="Madrigal G."/>
            <person name="Bilyk K.T."/>
            <person name="Yoon V."/>
            <person name="Hune M."/>
            <person name="Gregory S."/>
            <person name="Cheng C.H.C."/>
            <person name="Catchen J.M."/>
        </authorList>
    </citation>
    <scope>NUCLEOTIDE SEQUENCE [LARGE SCALE GENOMIC DNA]</scope>
    <source>
        <strain evidence="2">JC2023a</strain>
    </source>
</reference>
<organism evidence="2 3">
    <name type="scientific">Champsocephalus esox</name>
    <name type="common">pike icefish</name>
    <dbReference type="NCBI Taxonomy" id="159716"/>
    <lineage>
        <taxon>Eukaryota</taxon>
        <taxon>Metazoa</taxon>
        <taxon>Chordata</taxon>
        <taxon>Craniata</taxon>
        <taxon>Vertebrata</taxon>
        <taxon>Euteleostomi</taxon>
        <taxon>Actinopterygii</taxon>
        <taxon>Neopterygii</taxon>
        <taxon>Teleostei</taxon>
        <taxon>Neoteleostei</taxon>
        <taxon>Acanthomorphata</taxon>
        <taxon>Eupercaria</taxon>
        <taxon>Perciformes</taxon>
        <taxon>Notothenioidei</taxon>
        <taxon>Channichthyidae</taxon>
        <taxon>Champsocephalus</taxon>
    </lineage>
</organism>
<accession>A0AAN8C7I0</accession>
<evidence type="ECO:0000256" key="1">
    <source>
        <dbReference type="SAM" id="MobiDB-lite"/>
    </source>
</evidence>
<keyword evidence="3" id="KW-1185">Reference proteome</keyword>
<comment type="caution">
    <text evidence="2">The sequence shown here is derived from an EMBL/GenBank/DDBJ whole genome shotgun (WGS) entry which is preliminary data.</text>
</comment>